<dbReference type="Proteomes" id="UP000196158">
    <property type="component" value="Unassembled WGS sequence"/>
</dbReference>
<dbReference type="GO" id="GO:0016020">
    <property type="term" value="C:membrane"/>
    <property type="evidence" value="ECO:0007669"/>
    <property type="project" value="InterPro"/>
</dbReference>
<evidence type="ECO:0000313" key="6">
    <source>
        <dbReference type="Proteomes" id="UP000196158"/>
    </source>
</evidence>
<dbReference type="OrthoDB" id="190375at2759"/>
<dbReference type="CDD" id="cd15843">
    <property type="entry name" value="R-SNARE"/>
    <property type="match status" value="1"/>
</dbReference>
<evidence type="ECO:0000256" key="1">
    <source>
        <dbReference type="ARBA" id="ARBA00022927"/>
    </source>
</evidence>
<evidence type="ECO:0000259" key="4">
    <source>
        <dbReference type="PROSITE" id="PS50892"/>
    </source>
</evidence>
<dbReference type="EMBL" id="FXLY01000008">
    <property type="protein sequence ID" value="SMN21651.1"/>
    <property type="molecule type" value="Genomic_DNA"/>
</dbReference>
<dbReference type="SUPFAM" id="SSF58038">
    <property type="entry name" value="SNARE fusion complex"/>
    <property type="match status" value="1"/>
</dbReference>
<protein>
    <submittedName>
        <fullName evidence="5">Similar to Saccharomyces cerevisiae YLR093C NYV1 v-SNARE component of the vacuolar SNARE complex involved in vesicle fusion</fullName>
    </submittedName>
</protein>
<dbReference type="InterPro" id="IPR019005">
    <property type="entry name" value="Vacuolar_R-SNAR_Nyv1_longi_dom"/>
</dbReference>
<dbReference type="InterPro" id="IPR001388">
    <property type="entry name" value="Synaptobrevin-like"/>
</dbReference>
<gene>
    <name evidence="5" type="ORF">KASA_0K03355G</name>
</gene>
<dbReference type="PANTHER" id="PTHR21136">
    <property type="entry name" value="SNARE PROTEINS"/>
    <property type="match status" value="1"/>
</dbReference>
<accession>A0A1X7R7Q8</accession>
<dbReference type="Pfam" id="PF09426">
    <property type="entry name" value="Nyv1_longin"/>
    <property type="match status" value="1"/>
</dbReference>
<keyword evidence="3" id="KW-0812">Transmembrane</keyword>
<dbReference type="InterPro" id="IPR051097">
    <property type="entry name" value="Synaptobrevin-like_transport"/>
</dbReference>
<dbReference type="GO" id="GO:0016192">
    <property type="term" value="P:vesicle-mediated transport"/>
    <property type="evidence" value="ECO:0007669"/>
    <property type="project" value="InterPro"/>
</dbReference>
<keyword evidence="1" id="KW-0813">Transport</keyword>
<dbReference type="GO" id="GO:0015031">
    <property type="term" value="P:protein transport"/>
    <property type="evidence" value="ECO:0007669"/>
    <property type="project" value="UniProtKB-KW"/>
</dbReference>
<feature type="domain" description="V-SNARE coiled-coil homology" evidence="4">
    <location>
        <begin position="165"/>
        <end position="225"/>
    </location>
</feature>
<feature type="transmembrane region" description="Helical" evidence="3">
    <location>
        <begin position="231"/>
        <end position="250"/>
    </location>
</feature>
<keyword evidence="3" id="KW-1133">Transmembrane helix</keyword>
<evidence type="ECO:0000256" key="2">
    <source>
        <dbReference type="PROSITE-ProRule" id="PRU00290"/>
    </source>
</evidence>
<evidence type="ECO:0000256" key="3">
    <source>
        <dbReference type="SAM" id="Phobius"/>
    </source>
</evidence>
<organism evidence="5 6">
    <name type="scientific">Maudiozyma saulgeensis</name>
    <dbReference type="NCBI Taxonomy" id="1789683"/>
    <lineage>
        <taxon>Eukaryota</taxon>
        <taxon>Fungi</taxon>
        <taxon>Dikarya</taxon>
        <taxon>Ascomycota</taxon>
        <taxon>Saccharomycotina</taxon>
        <taxon>Saccharomycetes</taxon>
        <taxon>Saccharomycetales</taxon>
        <taxon>Saccharomycetaceae</taxon>
        <taxon>Maudiozyma</taxon>
    </lineage>
</organism>
<dbReference type="Gene3D" id="3.30.450.230">
    <property type="entry name" value="Vacuolar R-SNARE Nyv1, longin domain"/>
    <property type="match status" value="1"/>
</dbReference>
<sequence length="251" mass="28646">MKRFNITYLEIFKNGKSLSAYFDTSLGDSSSGDSNVNYGSTGNSTNNTAKPEVFHKLIQDLVLPKVVSLEGNKVTKVSSTLIDDYDCFYSTALDTNEIYVCFTKVDTPKILPLRILSDLKQEEYRKNDSNIELRVHIGEILDKFHEELLTFKKQNLANDGSGADIGDQAEADIQDVIQVMNDNIDKFLQRQERVSLLVDKTSKLNNNSTGFKRKSARINDRLWWQRMKNTTLLIFSIILIVSALFIFYYVL</sequence>
<dbReference type="PRINTS" id="PR00219">
    <property type="entry name" value="SYNAPTOBREVN"/>
</dbReference>
<dbReference type="Gene3D" id="1.20.5.110">
    <property type="match status" value="1"/>
</dbReference>
<dbReference type="PANTHER" id="PTHR21136:SF168">
    <property type="entry name" value="VESICLE-ASSOCIATED MEMBRANE PROTEIN 9"/>
    <property type="match status" value="1"/>
</dbReference>
<keyword evidence="2" id="KW-0175">Coiled coil</keyword>
<dbReference type="STRING" id="1789683.A0A1X7R7Q8"/>
<evidence type="ECO:0000313" key="5">
    <source>
        <dbReference type="EMBL" id="SMN21651.1"/>
    </source>
</evidence>
<proteinExistence type="predicted"/>
<keyword evidence="3" id="KW-0472">Membrane</keyword>
<keyword evidence="6" id="KW-1185">Reference proteome</keyword>
<reference evidence="5 6" key="1">
    <citation type="submission" date="2017-04" db="EMBL/GenBank/DDBJ databases">
        <authorList>
            <person name="Afonso C.L."/>
            <person name="Miller P.J."/>
            <person name="Scott M.A."/>
            <person name="Spackman E."/>
            <person name="Goraichik I."/>
            <person name="Dimitrov K.M."/>
            <person name="Suarez D.L."/>
            <person name="Swayne D.E."/>
        </authorList>
    </citation>
    <scope>NUCLEOTIDE SEQUENCE [LARGE SCALE GENOMIC DNA]</scope>
</reference>
<name>A0A1X7R7Q8_9SACH</name>
<dbReference type="InterPro" id="IPR042855">
    <property type="entry name" value="V_SNARE_CC"/>
</dbReference>
<dbReference type="Pfam" id="PF00957">
    <property type="entry name" value="Synaptobrevin"/>
    <property type="match status" value="1"/>
</dbReference>
<dbReference type="InterPro" id="IPR038426">
    <property type="entry name" value="Nyv1_longin_sf"/>
</dbReference>
<keyword evidence="1" id="KW-0653">Protein transport</keyword>
<dbReference type="AlphaFoldDB" id="A0A1X7R7Q8"/>
<dbReference type="PROSITE" id="PS50892">
    <property type="entry name" value="V_SNARE"/>
    <property type="match status" value="1"/>
</dbReference>